<name>A0ABD2WWD4_9HYME</name>
<accession>A0ABD2WWD4</accession>
<dbReference type="Proteomes" id="UP001627154">
    <property type="component" value="Unassembled WGS sequence"/>
</dbReference>
<dbReference type="AlphaFoldDB" id="A0ABD2WWD4"/>
<feature type="chain" id="PRO_5044872669" evidence="1">
    <location>
        <begin position="17"/>
        <end position="454"/>
    </location>
</feature>
<proteinExistence type="predicted"/>
<feature type="signal peptide" evidence="1">
    <location>
        <begin position="1"/>
        <end position="16"/>
    </location>
</feature>
<evidence type="ECO:0000313" key="2">
    <source>
        <dbReference type="EMBL" id="KAL3397416.1"/>
    </source>
</evidence>
<evidence type="ECO:0000313" key="3">
    <source>
        <dbReference type="Proteomes" id="UP001627154"/>
    </source>
</evidence>
<gene>
    <name evidence="2" type="ORF">TKK_008973</name>
</gene>
<reference evidence="2 3" key="1">
    <citation type="journal article" date="2024" name="bioRxiv">
        <title>A reference genome for Trichogramma kaykai: A tiny desert-dwelling parasitoid wasp with competing sex-ratio distorters.</title>
        <authorList>
            <person name="Culotta J."/>
            <person name="Lindsey A.R."/>
        </authorList>
    </citation>
    <scope>NUCLEOTIDE SEQUENCE [LARGE SCALE GENOMIC DNA]</scope>
    <source>
        <strain evidence="2 3">KSX58</strain>
    </source>
</reference>
<keyword evidence="3" id="KW-1185">Reference proteome</keyword>
<keyword evidence="1" id="KW-0732">Signal</keyword>
<evidence type="ECO:0000256" key="1">
    <source>
        <dbReference type="SAM" id="SignalP"/>
    </source>
</evidence>
<protein>
    <submittedName>
        <fullName evidence="2">Uncharacterized protein</fullName>
    </submittedName>
</protein>
<comment type="caution">
    <text evidence="2">The sequence shown here is derived from an EMBL/GenBank/DDBJ whole genome shotgun (WGS) entry which is preliminary data.</text>
</comment>
<organism evidence="2 3">
    <name type="scientific">Trichogramma kaykai</name>
    <dbReference type="NCBI Taxonomy" id="54128"/>
    <lineage>
        <taxon>Eukaryota</taxon>
        <taxon>Metazoa</taxon>
        <taxon>Ecdysozoa</taxon>
        <taxon>Arthropoda</taxon>
        <taxon>Hexapoda</taxon>
        <taxon>Insecta</taxon>
        <taxon>Pterygota</taxon>
        <taxon>Neoptera</taxon>
        <taxon>Endopterygota</taxon>
        <taxon>Hymenoptera</taxon>
        <taxon>Apocrita</taxon>
        <taxon>Proctotrupomorpha</taxon>
        <taxon>Chalcidoidea</taxon>
        <taxon>Trichogrammatidae</taxon>
        <taxon>Trichogramma</taxon>
    </lineage>
</organism>
<dbReference type="EMBL" id="JBJJXI010000066">
    <property type="protein sequence ID" value="KAL3397416.1"/>
    <property type="molecule type" value="Genomic_DNA"/>
</dbReference>
<sequence>MSILVTFLAIFATVNGTILLGLVSPVSAYRSLSVERDIGENYLVFSDGAFENTTVYYGVCGRATEQTEKECIVRRVQANFSGGDPKEDECNIALRSESGGFITRDEIKIDALGKDRAIVRWYETPGHFGEKYHLRFTIVDFSNCKVKTTKLSKDLNRLIKKEHSPWNKGTNWQFSGYLYDDFNKPVYLKGEDDFEVVSFDLMDVKKTTVDAEGVASNVDTWLPYPTEPTVYEPLILSLSKDKGYLLFEIPPRNWPENHTLTVALIQPNGQRQNLTHIECTFPPLVSLANGLIGICAPQNFTMMKCTQFKLGDKEINWFSVSVILDSSGQKRAIYNLPEGKGFLTHFSTNFGRTDVFVGDKYLLKIGLDGKTKQFLDPDMRCKNEPVEAGFNKIFQDDQGNYCLSTTCVRVLYPNYDFESSYMKLHTKCFEPDDFKNVSKYEIISDGFLNKLVLE</sequence>